<keyword evidence="1" id="KW-0547">Nucleotide-binding</keyword>
<dbReference type="Gene3D" id="3.40.50.300">
    <property type="entry name" value="P-loop containing nucleotide triphosphate hydrolases"/>
    <property type="match status" value="1"/>
</dbReference>
<dbReference type="PROSITE" id="PS50893">
    <property type="entry name" value="ABC_TRANSPORTER_2"/>
    <property type="match status" value="1"/>
</dbReference>
<dbReference type="PANTHER" id="PTHR43582:SF2">
    <property type="entry name" value="LINEARMYCIN RESISTANCE ATP-BINDING PROTEIN LNRL"/>
    <property type="match status" value="1"/>
</dbReference>
<sequence length="284" mass="30514">MIQLREVRKSYGTTVAVDGVSFDVRAGEIFGLLGPNGAGKSTTVALMIGLLAPDSGTVRICVGAAAGAPTDARFRAAVGVAPQSIALYDDLSATENLEFFGRMQGLRGAALKDGVERALAFVGLGDRRRDRVKTFSGGMQRRLNMAAALVHEPQLLLLDEPTVGVDPQSRNAILDNILALKRAGRTVVYTTHYMEEAERLCDRVGIMDHGKLLALDSVSQLIATHGGASAVVFENGGPDERVETADPFQVLSERRSAGTLGRFRVERPDLESVFLHLTGRQLRD</sequence>
<gene>
    <name evidence="4" type="ORF">HOP12_00400</name>
</gene>
<comment type="caution">
    <text evidence="4">The sequence shown here is derived from an EMBL/GenBank/DDBJ whole genome shotgun (WGS) entry which is preliminary data.</text>
</comment>
<dbReference type="GO" id="GO:0016887">
    <property type="term" value="F:ATP hydrolysis activity"/>
    <property type="evidence" value="ECO:0007669"/>
    <property type="project" value="InterPro"/>
</dbReference>
<reference evidence="4 5" key="1">
    <citation type="submission" date="2020-04" db="EMBL/GenBank/DDBJ databases">
        <title>Metagenomic profiling of ammonia- and methane-oxidizing microorganisms in a Dutch drinking water treatment plant.</title>
        <authorList>
            <person name="Poghosyan L."/>
            <person name="Leucker S."/>
        </authorList>
    </citation>
    <scope>NUCLEOTIDE SEQUENCE [LARGE SCALE GENOMIC DNA]</scope>
    <source>
        <strain evidence="4">S-RSF-IL-03</strain>
    </source>
</reference>
<dbReference type="InterPro" id="IPR017871">
    <property type="entry name" value="ABC_transporter-like_CS"/>
</dbReference>
<protein>
    <submittedName>
        <fullName evidence="4">ABC transporter ATP-binding protein</fullName>
    </submittedName>
</protein>
<keyword evidence="2 4" id="KW-0067">ATP-binding</keyword>
<evidence type="ECO:0000256" key="2">
    <source>
        <dbReference type="ARBA" id="ARBA00022840"/>
    </source>
</evidence>
<dbReference type="SUPFAM" id="SSF52540">
    <property type="entry name" value="P-loop containing nucleoside triphosphate hydrolases"/>
    <property type="match status" value="1"/>
</dbReference>
<dbReference type="GO" id="GO:0005524">
    <property type="term" value="F:ATP binding"/>
    <property type="evidence" value="ECO:0007669"/>
    <property type="project" value="UniProtKB-KW"/>
</dbReference>
<dbReference type="InterPro" id="IPR003593">
    <property type="entry name" value="AAA+_ATPase"/>
</dbReference>
<dbReference type="PANTHER" id="PTHR43582">
    <property type="entry name" value="LINEARMYCIN RESISTANCE ATP-BINDING PROTEIN LNRL"/>
    <property type="match status" value="1"/>
</dbReference>
<name>A0A849SDQ5_UNCEI</name>
<dbReference type="PROSITE" id="PS00211">
    <property type="entry name" value="ABC_TRANSPORTER_1"/>
    <property type="match status" value="1"/>
</dbReference>
<dbReference type="InterPro" id="IPR003439">
    <property type="entry name" value="ABC_transporter-like_ATP-bd"/>
</dbReference>
<evidence type="ECO:0000256" key="1">
    <source>
        <dbReference type="ARBA" id="ARBA00022741"/>
    </source>
</evidence>
<proteinExistence type="predicted"/>
<feature type="domain" description="ABC transporter" evidence="3">
    <location>
        <begin position="2"/>
        <end position="234"/>
    </location>
</feature>
<dbReference type="SMART" id="SM00382">
    <property type="entry name" value="AAA"/>
    <property type="match status" value="1"/>
</dbReference>
<evidence type="ECO:0000259" key="3">
    <source>
        <dbReference type="PROSITE" id="PS50893"/>
    </source>
</evidence>
<dbReference type="AlphaFoldDB" id="A0A849SDQ5"/>
<organism evidence="4 5">
    <name type="scientific">Eiseniibacteriota bacterium</name>
    <dbReference type="NCBI Taxonomy" id="2212470"/>
    <lineage>
        <taxon>Bacteria</taxon>
        <taxon>Candidatus Eiseniibacteriota</taxon>
    </lineage>
</organism>
<dbReference type="EMBL" id="JABFRW010000005">
    <property type="protein sequence ID" value="NOT32611.1"/>
    <property type="molecule type" value="Genomic_DNA"/>
</dbReference>
<dbReference type="Pfam" id="PF00005">
    <property type="entry name" value="ABC_tran"/>
    <property type="match status" value="1"/>
</dbReference>
<dbReference type="InterPro" id="IPR027417">
    <property type="entry name" value="P-loop_NTPase"/>
</dbReference>
<accession>A0A849SDQ5</accession>
<evidence type="ECO:0000313" key="4">
    <source>
        <dbReference type="EMBL" id="NOT32611.1"/>
    </source>
</evidence>
<dbReference type="Proteomes" id="UP000580839">
    <property type="component" value="Unassembled WGS sequence"/>
</dbReference>
<evidence type="ECO:0000313" key="5">
    <source>
        <dbReference type="Proteomes" id="UP000580839"/>
    </source>
</evidence>